<accession>A0ABV2QEU7</accession>
<dbReference type="PANTHER" id="PTHR14969">
    <property type="entry name" value="SPHINGOSINE-1-PHOSPHATE PHOSPHOHYDROLASE"/>
    <property type="match status" value="1"/>
</dbReference>
<gene>
    <name evidence="3" type="ORF">ABIE13_004196</name>
</gene>
<feature type="transmembrane region" description="Helical" evidence="1">
    <location>
        <begin position="251"/>
        <end position="269"/>
    </location>
</feature>
<keyword evidence="4" id="KW-1185">Reference proteome</keyword>
<dbReference type="InterPro" id="IPR000326">
    <property type="entry name" value="PAP2/HPO"/>
</dbReference>
<evidence type="ECO:0000313" key="3">
    <source>
        <dbReference type="EMBL" id="MET4579073.1"/>
    </source>
</evidence>
<protein>
    <submittedName>
        <fullName evidence="3">Membrane-associated phospholipid phosphatase</fullName>
    </submittedName>
</protein>
<keyword evidence="1" id="KW-1133">Transmembrane helix</keyword>
<dbReference type="SUPFAM" id="SSF48317">
    <property type="entry name" value="Acid phosphatase/Vanadium-dependent haloperoxidase"/>
    <property type="match status" value="1"/>
</dbReference>
<keyword evidence="1" id="KW-0812">Transmembrane</keyword>
<dbReference type="RefSeq" id="WP_354446835.1">
    <property type="nucleotide sequence ID" value="NZ_JBEPSH010000008.1"/>
</dbReference>
<dbReference type="InterPro" id="IPR036938">
    <property type="entry name" value="PAP2/HPO_sf"/>
</dbReference>
<feature type="transmembrane region" description="Helical" evidence="1">
    <location>
        <begin position="129"/>
        <end position="147"/>
    </location>
</feature>
<sequence length="275" mass="29464">MSVPTESIAPDPTATQAASVFDPYAPWMLAGLLLLAAWGLARRWRRAELRGRLGVPAPEAPLPRLPWAVAAPLLFTLSFLFGLLAWSVTLGTHSALGQFLRRWDDTAQQWAKGLSVPGVHGLAALLTEIGRGGALVLLVGLVALLLLRRRQGFLALAWITACAANGLTVRVLKAFIGRARPPESTEAAFAGLSFPSGHAAGAVMVLGLLVWLLQDWAPPSRRAWWALLGGLLIIGIAVSRVILQAHYMTDVFGGLLLGACSLVLTIAVMEHARRW</sequence>
<dbReference type="PANTHER" id="PTHR14969:SF13">
    <property type="entry name" value="AT30094P"/>
    <property type="match status" value="1"/>
</dbReference>
<feature type="transmembrane region" description="Helical" evidence="1">
    <location>
        <begin position="154"/>
        <end position="176"/>
    </location>
</feature>
<evidence type="ECO:0000313" key="4">
    <source>
        <dbReference type="Proteomes" id="UP001549320"/>
    </source>
</evidence>
<dbReference type="Gene3D" id="1.20.144.10">
    <property type="entry name" value="Phosphatidic acid phosphatase type 2/haloperoxidase"/>
    <property type="match status" value="1"/>
</dbReference>
<organism evidence="3 4">
    <name type="scientific">Ottowia thiooxydans</name>
    <dbReference type="NCBI Taxonomy" id="219182"/>
    <lineage>
        <taxon>Bacteria</taxon>
        <taxon>Pseudomonadati</taxon>
        <taxon>Pseudomonadota</taxon>
        <taxon>Betaproteobacteria</taxon>
        <taxon>Burkholderiales</taxon>
        <taxon>Comamonadaceae</taxon>
        <taxon>Ottowia</taxon>
    </lineage>
</organism>
<dbReference type="SMART" id="SM00014">
    <property type="entry name" value="acidPPc"/>
    <property type="match status" value="1"/>
</dbReference>
<keyword evidence="1" id="KW-0472">Membrane</keyword>
<comment type="caution">
    <text evidence="3">The sequence shown here is derived from an EMBL/GenBank/DDBJ whole genome shotgun (WGS) entry which is preliminary data.</text>
</comment>
<evidence type="ECO:0000259" key="2">
    <source>
        <dbReference type="SMART" id="SM00014"/>
    </source>
</evidence>
<evidence type="ECO:0000256" key="1">
    <source>
        <dbReference type="SAM" id="Phobius"/>
    </source>
</evidence>
<dbReference type="EMBL" id="JBEPSH010000008">
    <property type="protein sequence ID" value="MET4579073.1"/>
    <property type="molecule type" value="Genomic_DNA"/>
</dbReference>
<feature type="transmembrane region" description="Helical" evidence="1">
    <location>
        <begin position="24"/>
        <end position="44"/>
    </location>
</feature>
<feature type="domain" description="Phosphatidic acid phosphatase type 2/haloperoxidase" evidence="2">
    <location>
        <begin position="153"/>
        <end position="266"/>
    </location>
</feature>
<dbReference type="Pfam" id="PF01569">
    <property type="entry name" value="PAP2"/>
    <property type="match status" value="1"/>
</dbReference>
<name>A0ABV2QEU7_9BURK</name>
<dbReference type="Proteomes" id="UP001549320">
    <property type="component" value="Unassembled WGS sequence"/>
</dbReference>
<feature type="transmembrane region" description="Helical" evidence="1">
    <location>
        <begin position="188"/>
        <end position="212"/>
    </location>
</feature>
<feature type="transmembrane region" description="Helical" evidence="1">
    <location>
        <begin position="224"/>
        <end position="245"/>
    </location>
</feature>
<reference evidence="3 4" key="1">
    <citation type="submission" date="2024-06" db="EMBL/GenBank/DDBJ databases">
        <title>Sorghum-associated microbial communities from plants grown in Nebraska, USA.</title>
        <authorList>
            <person name="Schachtman D."/>
        </authorList>
    </citation>
    <scope>NUCLEOTIDE SEQUENCE [LARGE SCALE GENOMIC DNA]</scope>
    <source>
        <strain evidence="3 4">2709</strain>
    </source>
</reference>
<proteinExistence type="predicted"/>
<feature type="transmembrane region" description="Helical" evidence="1">
    <location>
        <begin position="65"/>
        <end position="86"/>
    </location>
</feature>